<organism evidence="2 3">
    <name type="scientific">Gnomoniopsis smithogilvyi</name>
    <dbReference type="NCBI Taxonomy" id="1191159"/>
    <lineage>
        <taxon>Eukaryota</taxon>
        <taxon>Fungi</taxon>
        <taxon>Dikarya</taxon>
        <taxon>Ascomycota</taxon>
        <taxon>Pezizomycotina</taxon>
        <taxon>Sordariomycetes</taxon>
        <taxon>Sordariomycetidae</taxon>
        <taxon>Diaporthales</taxon>
        <taxon>Gnomoniaceae</taxon>
        <taxon>Gnomoniopsis</taxon>
    </lineage>
</organism>
<evidence type="ECO:0000313" key="3">
    <source>
        <dbReference type="Proteomes" id="UP001140453"/>
    </source>
</evidence>
<reference evidence="2" key="1">
    <citation type="submission" date="2022-10" db="EMBL/GenBank/DDBJ databases">
        <title>Tapping the CABI collections for fungal endophytes: first genome assemblies for Collariella, Neodidymelliopsis, Ascochyta clinopodiicola, Didymella pomorum, Didymosphaeria variabile, Neocosmospora piperis and Neocucurbitaria cava.</title>
        <authorList>
            <person name="Hill R."/>
        </authorList>
    </citation>
    <scope>NUCLEOTIDE SEQUENCE</scope>
    <source>
        <strain evidence="2">IMI 355082</strain>
    </source>
</reference>
<dbReference type="GO" id="GO:0004672">
    <property type="term" value="F:protein kinase activity"/>
    <property type="evidence" value="ECO:0007669"/>
    <property type="project" value="InterPro"/>
</dbReference>
<dbReference type="InterPro" id="IPR011009">
    <property type="entry name" value="Kinase-like_dom_sf"/>
</dbReference>
<proteinExistence type="predicted"/>
<accession>A0A9W8Z0Z4</accession>
<evidence type="ECO:0000259" key="1">
    <source>
        <dbReference type="PROSITE" id="PS50011"/>
    </source>
</evidence>
<dbReference type="OrthoDB" id="4062651at2759"/>
<dbReference type="AlphaFoldDB" id="A0A9W8Z0Z4"/>
<dbReference type="EMBL" id="JAPEVB010000001">
    <property type="protein sequence ID" value="KAJ4395803.1"/>
    <property type="molecule type" value="Genomic_DNA"/>
</dbReference>
<protein>
    <recommendedName>
        <fullName evidence="1">Protein kinase domain-containing protein</fullName>
    </recommendedName>
</protein>
<dbReference type="GO" id="GO:0005524">
    <property type="term" value="F:ATP binding"/>
    <property type="evidence" value="ECO:0007669"/>
    <property type="project" value="InterPro"/>
</dbReference>
<dbReference type="Proteomes" id="UP001140453">
    <property type="component" value="Unassembled WGS sequence"/>
</dbReference>
<comment type="caution">
    <text evidence="2">The sequence shown here is derived from an EMBL/GenBank/DDBJ whole genome shotgun (WGS) entry which is preliminary data.</text>
</comment>
<dbReference type="SUPFAM" id="SSF56112">
    <property type="entry name" value="Protein kinase-like (PK-like)"/>
    <property type="match status" value="1"/>
</dbReference>
<keyword evidence="3" id="KW-1185">Reference proteome</keyword>
<name>A0A9W8Z0Z4_9PEZI</name>
<gene>
    <name evidence="2" type="ORF">N0V93_000017</name>
</gene>
<dbReference type="InterPro" id="IPR000719">
    <property type="entry name" value="Prot_kinase_dom"/>
</dbReference>
<dbReference type="PROSITE" id="PS50011">
    <property type="entry name" value="PROTEIN_KINASE_DOM"/>
    <property type="match status" value="1"/>
</dbReference>
<feature type="domain" description="Protein kinase" evidence="1">
    <location>
        <begin position="173"/>
        <end position="362"/>
    </location>
</feature>
<dbReference type="Gene3D" id="1.10.510.10">
    <property type="entry name" value="Transferase(Phosphotransferase) domain 1"/>
    <property type="match status" value="1"/>
</dbReference>
<sequence>MEVVEILGDREDHEGAQVTFRLVHSGERMVVSLFKSCSTGPSHEEAGKLPLVDQLLGLLSQSLMTDNDDEQQDLEDKALDPIYEAAELIISQAESTRSTSDGSTDLSTLHTNLYPRTSHYRLQSTARETLPTLLPIQASEAYAISFDDGQAMLEFTPEIKVDGSLPRYSTHQIQVVEELVSGGGTVCLVTIDGNDQKFLCKARRDGLRNPSLEREMDCLQRILHAFDGSASHLANLRVPVLQGYVEHPDTGVVLGLLREWVPSNHSLRGLDDANFHILDTPRELREKWAEQIRETVRSLHSIGVIWGDAKPSNVIIDLENDAWLIDFGGGWTDGWVDENLQETIEGDEQGVARLLRLLDVDS</sequence>
<evidence type="ECO:0000313" key="2">
    <source>
        <dbReference type="EMBL" id="KAJ4395803.1"/>
    </source>
</evidence>